<dbReference type="RefSeq" id="XP_056470792.1">
    <property type="nucleotide sequence ID" value="XM_056623376.1"/>
</dbReference>
<keyword evidence="6" id="KW-1185">Reference proteome</keyword>
<evidence type="ECO:0008006" key="7">
    <source>
        <dbReference type="Google" id="ProtNLM"/>
    </source>
</evidence>
<name>A0A9W9JY13_9EURO</name>
<dbReference type="PROSITE" id="PS50297">
    <property type="entry name" value="ANK_REP_REGION"/>
    <property type="match status" value="5"/>
</dbReference>
<comment type="caution">
    <text evidence="5">The sequence shown here is derived from an EMBL/GenBank/DDBJ whole genome shotgun (WGS) entry which is preliminary data.</text>
</comment>
<evidence type="ECO:0000313" key="5">
    <source>
        <dbReference type="EMBL" id="KAJ5086114.1"/>
    </source>
</evidence>
<dbReference type="PANTHER" id="PTHR24166:SF48">
    <property type="entry name" value="PROTEIN VAPYRIN"/>
    <property type="match status" value="1"/>
</dbReference>
<evidence type="ECO:0000256" key="1">
    <source>
        <dbReference type="ARBA" id="ARBA00022737"/>
    </source>
</evidence>
<organism evidence="5 6">
    <name type="scientific">Penicillium argentinense</name>
    <dbReference type="NCBI Taxonomy" id="1131581"/>
    <lineage>
        <taxon>Eukaryota</taxon>
        <taxon>Fungi</taxon>
        <taxon>Dikarya</taxon>
        <taxon>Ascomycota</taxon>
        <taxon>Pezizomycotina</taxon>
        <taxon>Eurotiomycetes</taxon>
        <taxon>Eurotiomycetidae</taxon>
        <taxon>Eurotiales</taxon>
        <taxon>Aspergillaceae</taxon>
        <taxon>Penicillium</taxon>
    </lineage>
</organism>
<evidence type="ECO:0000256" key="3">
    <source>
        <dbReference type="PROSITE-ProRule" id="PRU00023"/>
    </source>
</evidence>
<dbReference type="Pfam" id="PF12796">
    <property type="entry name" value="Ank_2"/>
    <property type="match status" value="2"/>
</dbReference>
<dbReference type="InterPro" id="IPR050889">
    <property type="entry name" value="Dendritic_Spine_Reg/Scaffold"/>
</dbReference>
<keyword evidence="2 3" id="KW-0040">ANK repeat</keyword>
<reference evidence="5" key="1">
    <citation type="submission" date="2022-11" db="EMBL/GenBank/DDBJ databases">
        <authorList>
            <person name="Petersen C."/>
        </authorList>
    </citation>
    <scope>NUCLEOTIDE SEQUENCE</scope>
    <source>
        <strain evidence="5">IBT 30761</strain>
    </source>
</reference>
<dbReference type="EMBL" id="JAPQKI010000010">
    <property type="protein sequence ID" value="KAJ5086114.1"/>
    <property type="molecule type" value="Genomic_DNA"/>
</dbReference>
<dbReference type="InterPro" id="IPR036770">
    <property type="entry name" value="Ankyrin_rpt-contain_sf"/>
</dbReference>
<evidence type="ECO:0000256" key="2">
    <source>
        <dbReference type="ARBA" id="ARBA00023043"/>
    </source>
</evidence>
<feature type="repeat" description="ANK" evidence="3">
    <location>
        <begin position="543"/>
        <end position="575"/>
    </location>
</feature>
<accession>A0A9W9JY13</accession>
<dbReference type="Proteomes" id="UP001149074">
    <property type="component" value="Unassembled WGS sequence"/>
</dbReference>
<dbReference type="Gene3D" id="1.25.40.20">
    <property type="entry name" value="Ankyrin repeat-containing domain"/>
    <property type="match status" value="2"/>
</dbReference>
<feature type="region of interest" description="Disordered" evidence="4">
    <location>
        <begin position="344"/>
        <end position="364"/>
    </location>
</feature>
<reference evidence="5" key="2">
    <citation type="journal article" date="2023" name="IMA Fungus">
        <title>Comparative genomic study of the Penicillium genus elucidates a diverse pangenome and 15 lateral gene transfer events.</title>
        <authorList>
            <person name="Petersen C."/>
            <person name="Sorensen T."/>
            <person name="Nielsen M.R."/>
            <person name="Sondergaard T.E."/>
            <person name="Sorensen J.L."/>
            <person name="Fitzpatrick D.A."/>
            <person name="Frisvad J.C."/>
            <person name="Nielsen K.L."/>
        </authorList>
    </citation>
    <scope>NUCLEOTIDE SEQUENCE</scope>
    <source>
        <strain evidence="5">IBT 30761</strain>
    </source>
</reference>
<dbReference type="InterPro" id="IPR002110">
    <property type="entry name" value="Ankyrin_rpt"/>
</dbReference>
<dbReference type="PANTHER" id="PTHR24166">
    <property type="entry name" value="ROLLING PEBBLES, ISOFORM B"/>
    <property type="match status" value="1"/>
</dbReference>
<dbReference type="PROSITE" id="PS50088">
    <property type="entry name" value="ANK_REPEAT"/>
    <property type="match status" value="5"/>
</dbReference>
<evidence type="ECO:0000256" key="4">
    <source>
        <dbReference type="SAM" id="MobiDB-lite"/>
    </source>
</evidence>
<proteinExistence type="predicted"/>
<evidence type="ECO:0000313" key="6">
    <source>
        <dbReference type="Proteomes" id="UP001149074"/>
    </source>
</evidence>
<feature type="repeat" description="ANK" evidence="3">
    <location>
        <begin position="443"/>
        <end position="475"/>
    </location>
</feature>
<keyword evidence="1" id="KW-0677">Repeat</keyword>
<feature type="repeat" description="ANK" evidence="3">
    <location>
        <begin position="508"/>
        <end position="540"/>
    </location>
</feature>
<dbReference type="OrthoDB" id="20872at2759"/>
<dbReference type="AlphaFoldDB" id="A0A9W9JY13"/>
<gene>
    <name evidence="5" type="ORF">N7532_010885</name>
</gene>
<dbReference type="SUPFAM" id="SSF48403">
    <property type="entry name" value="Ankyrin repeat"/>
    <property type="match status" value="1"/>
</dbReference>
<feature type="repeat" description="ANK" evidence="3">
    <location>
        <begin position="410"/>
        <end position="442"/>
    </location>
</feature>
<sequence>MALSQTPAELSHHLATIRPLADSLYDSTRESTALINLAHNELGLLLRVLAAAEARSSLLCADRSIFALDEKLEGCHAILLDLQMLQRKPGGVGSSTQIAEIRARISSFVFELNVMNADMTIYSQNKVNRLVRDFIEDVREGKRGRSVITDALNDEASASEKEEAWENLQRELHDVGLVPGLSGQDHEFIVSTLRKAVEDDHLLENIKPTPEIPAGPTIIVSSPSQLDQHECPPSLPPRPRDSGLSDLSEKQVVVTEDFPIPAATELQGVSDTEKQALPIDNYPIPVVTEAFFNAVGDSDKQALSQDNYSIPVTTKEHLSTANGFDKQVISRDSLSMPLDTEYVARGRSEGSNTSAPPPLAKGKKPSLMNKVKYRLTNSKESFISSIQMGGAYSVKLALDKGADVNTMNHHNQTALMVACSFGHEDVVKLLLDYGADTAKVSMKRETALGVAAARGMESIVRVLLAHGANMNSGMNAKPALIEAASSGYENIVRLMLDRGANPNAMGTGGLSALTEAAMNGHVNICRLLLDNGARTEQPNSSLTGRTALWKAVYQGRTAVVELLMERGADPLWKDTAGKTVLSLASAYRRSEILKIFHQYGYESTPFQYY</sequence>
<feature type="region of interest" description="Disordered" evidence="4">
    <location>
        <begin position="206"/>
        <end position="245"/>
    </location>
</feature>
<dbReference type="SMART" id="SM00248">
    <property type="entry name" value="ANK"/>
    <property type="match status" value="7"/>
</dbReference>
<feature type="repeat" description="ANK" evidence="3">
    <location>
        <begin position="475"/>
        <end position="507"/>
    </location>
</feature>
<dbReference type="GeneID" id="81362355"/>
<protein>
    <recommendedName>
        <fullName evidence="7">Ankyrin repeat protein</fullName>
    </recommendedName>
</protein>